<reference evidence="10" key="1">
    <citation type="submission" date="2019-03" db="EMBL/GenBank/DDBJ databases">
        <title>Weissella sp. 26KH-42 Genome sequencing.</title>
        <authorList>
            <person name="Heo J."/>
            <person name="Kim S.-J."/>
            <person name="Kim J.-S."/>
            <person name="Hong S.-B."/>
            <person name="Kwon S.-W."/>
        </authorList>
    </citation>
    <scope>NUCLEOTIDE SEQUENCE [LARGE SCALE GENOMIC DNA]</scope>
    <source>
        <strain evidence="10">26KH-42</strain>
    </source>
</reference>
<dbReference type="InterPro" id="IPR019931">
    <property type="entry name" value="LPXTG_anchor"/>
</dbReference>
<evidence type="ECO:0000313" key="9">
    <source>
        <dbReference type="EMBL" id="QBO35765.1"/>
    </source>
</evidence>
<evidence type="ECO:0000256" key="5">
    <source>
        <dbReference type="ARBA" id="ARBA00023088"/>
    </source>
</evidence>
<keyword evidence="7" id="KW-0472">Membrane</keyword>
<evidence type="ECO:0000256" key="4">
    <source>
        <dbReference type="ARBA" id="ARBA00022737"/>
    </source>
</evidence>
<sequence length="715" mass="75144">MSQNMHHNIYSHFQHTMPASLYRSHTHHWVYTGLATITLLGGLGATPVTLVHAAGVGQSAKIGTNAKSTKNATTTKATAQKTKSPRAIPVSNHTFVVNDFTYTTNSDGTRTITGFNTGNFDYNSWDGILAFPAELSTGANKVTVLGESAFASTKVTAVDFTNLPSLTTLVYGAFMYTSLTSLDLSPLVNLESIGPQVFAAVPSLTSVNFTNLNHLQSLGGGIFSGSAITEIDLTALPALEIIGGPSYSGEHTVDTGAFNNCPQLKTVKIANMESLQTIGRSAFRDCASLTSVELAQLPALTTIDWRAFNSTNITDVILSDLPSLTSVDSGFYGTQSLHQITINNINPTVDIDNAFSGTHNRGIVVPTTLNDVETAKKFATKINEADNNKFTGPDIWYANATVQYTFIDQDNNPITVDGNNKPVTPIALSGPIDTPYTVPDVPEIAGYGEPTLYSGVATGTFTFAPQEVVYKYRATAKPFTVYLVDDAGAELKTQQYSGFADESFDLTPPAVDGYTFKELATRPIVGNDNARALITELTWIRNDALKGTSVKFGANNGTSYKFVYSKNTTTPDPNSDTNNGTNTDGTGTNTSGGSNTGGGAGTNTSGGSNTGGGAGAGTTADKEPTDTAKTPTIANTNPTPLPTSLPGSGGGSPTTRTPTTLTNTPAYGYTPVTTSNSSQKLPQSGNATNHLLPVIGTALLAGILGSLYVFGKKRR</sequence>
<keyword evidence="5" id="KW-0572">Peptidoglycan-anchor</keyword>
<evidence type="ECO:0000256" key="6">
    <source>
        <dbReference type="SAM" id="MobiDB-lite"/>
    </source>
</evidence>
<feature type="compositionally biased region" description="Low complexity" evidence="6">
    <location>
        <begin position="653"/>
        <end position="665"/>
    </location>
</feature>
<dbReference type="AlphaFoldDB" id="A0A4V1AIJ9"/>
<dbReference type="KEGG" id="wei:EQG49_04450"/>
<keyword evidence="4" id="KW-0677">Repeat</keyword>
<evidence type="ECO:0000256" key="7">
    <source>
        <dbReference type="SAM" id="Phobius"/>
    </source>
</evidence>
<dbReference type="InterPro" id="IPR009459">
    <property type="entry name" value="MucBP_dom"/>
</dbReference>
<evidence type="ECO:0000256" key="2">
    <source>
        <dbReference type="ARBA" id="ARBA00022525"/>
    </source>
</evidence>
<evidence type="ECO:0000256" key="3">
    <source>
        <dbReference type="ARBA" id="ARBA00022729"/>
    </source>
</evidence>
<dbReference type="OrthoDB" id="2456723at2"/>
<dbReference type="EMBL" id="CP037940">
    <property type="protein sequence ID" value="QBO35765.1"/>
    <property type="molecule type" value="Genomic_DNA"/>
</dbReference>
<keyword evidence="1" id="KW-0134">Cell wall</keyword>
<dbReference type="Pfam" id="PF06458">
    <property type="entry name" value="MucBP"/>
    <property type="match status" value="2"/>
</dbReference>
<feature type="compositionally biased region" description="Low complexity" evidence="6">
    <location>
        <begin position="567"/>
        <end position="593"/>
    </location>
</feature>
<dbReference type="SUPFAM" id="SSF52058">
    <property type="entry name" value="L domain-like"/>
    <property type="match status" value="1"/>
</dbReference>
<dbReference type="PROSITE" id="PS50847">
    <property type="entry name" value="GRAM_POS_ANCHORING"/>
    <property type="match status" value="1"/>
</dbReference>
<name>A0A4V1AIJ9_9LACO</name>
<feature type="compositionally biased region" description="Low complexity" evidence="6">
    <location>
        <begin position="635"/>
        <end position="646"/>
    </location>
</feature>
<gene>
    <name evidence="9" type="ORF">EQG49_04450</name>
</gene>
<dbReference type="InterPro" id="IPR026906">
    <property type="entry name" value="LRR_5"/>
</dbReference>
<accession>A0A4V1AIJ9</accession>
<keyword evidence="7" id="KW-1133">Transmembrane helix</keyword>
<feature type="compositionally biased region" description="Polar residues" evidence="6">
    <location>
        <begin position="671"/>
        <end position="682"/>
    </location>
</feature>
<organism evidence="9 10">
    <name type="scientific">Periweissella cryptocerci</name>
    <dbReference type="NCBI Taxonomy" id="2506420"/>
    <lineage>
        <taxon>Bacteria</taxon>
        <taxon>Bacillati</taxon>
        <taxon>Bacillota</taxon>
        <taxon>Bacilli</taxon>
        <taxon>Lactobacillales</taxon>
        <taxon>Lactobacillaceae</taxon>
        <taxon>Periweissella</taxon>
    </lineage>
</organism>
<feature type="domain" description="Gram-positive cocci surface proteins LPxTG" evidence="8">
    <location>
        <begin position="681"/>
        <end position="715"/>
    </location>
</feature>
<dbReference type="NCBIfam" id="TIGR01167">
    <property type="entry name" value="LPXTG_anchor"/>
    <property type="match status" value="1"/>
</dbReference>
<evidence type="ECO:0000256" key="1">
    <source>
        <dbReference type="ARBA" id="ARBA00022512"/>
    </source>
</evidence>
<keyword evidence="7" id="KW-0812">Transmembrane</keyword>
<dbReference type="InterPro" id="IPR032675">
    <property type="entry name" value="LRR_dom_sf"/>
</dbReference>
<keyword evidence="10" id="KW-1185">Reference proteome</keyword>
<protein>
    <submittedName>
        <fullName evidence="9">LPXTG cell wall anchor domain-containing protein</fullName>
    </submittedName>
</protein>
<dbReference type="Gene3D" id="3.80.10.10">
    <property type="entry name" value="Ribonuclease Inhibitor"/>
    <property type="match status" value="2"/>
</dbReference>
<dbReference type="Gene3D" id="3.10.20.320">
    <property type="entry name" value="Putative peptidoglycan bound protein (lpxtg motif)"/>
    <property type="match status" value="2"/>
</dbReference>
<dbReference type="Proteomes" id="UP000292886">
    <property type="component" value="Chromosome"/>
</dbReference>
<dbReference type="Pfam" id="PF13306">
    <property type="entry name" value="LRR_5"/>
    <property type="match status" value="2"/>
</dbReference>
<feature type="region of interest" description="Disordered" evidence="6">
    <location>
        <begin position="565"/>
        <end position="682"/>
    </location>
</feature>
<keyword evidence="2" id="KW-0964">Secreted</keyword>
<feature type="transmembrane region" description="Helical" evidence="7">
    <location>
        <begin position="690"/>
        <end position="710"/>
    </location>
</feature>
<proteinExistence type="predicted"/>
<keyword evidence="3" id="KW-0732">Signal</keyword>
<dbReference type="RefSeq" id="WP_133362844.1">
    <property type="nucleotide sequence ID" value="NZ_CP037940.1"/>
</dbReference>
<evidence type="ECO:0000259" key="8">
    <source>
        <dbReference type="PROSITE" id="PS50847"/>
    </source>
</evidence>
<evidence type="ECO:0000313" key="10">
    <source>
        <dbReference type="Proteomes" id="UP000292886"/>
    </source>
</evidence>